<dbReference type="SUPFAM" id="SSF47413">
    <property type="entry name" value="lambda repressor-like DNA-binding domains"/>
    <property type="match status" value="1"/>
</dbReference>
<evidence type="ECO:0000313" key="1">
    <source>
        <dbReference type="EMBL" id="MXP44982.1"/>
    </source>
</evidence>
<evidence type="ECO:0000313" key="2">
    <source>
        <dbReference type="Proteomes" id="UP000431922"/>
    </source>
</evidence>
<proteinExistence type="predicted"/>
<dbReference type="GO" id="GO:0003677">
    <property type="term" value="F:DNA binding"/>
    <property type="evidence" value="ECO:0007669"/>
    <property type="project" value="InterPro"/>
</dbReference>
<reference evidence="1 2" key="1">
    <citation type="submission" date="2019-12" db="EMBL/GenBank/DDBJ databases">
        <title>Genomic-based taxomic classification of the family Erythrobacteraceae.</title>
        <authorList>
            <person name="Xu L."/>
        </authorList>
    </citation>
    <scope>NUCLEOTIDE SEQUENCE [LARGE SCALE GENOMIC DNA]</scope>
    <source>
        <strain evidence="1 2">KCTC 42453</strain>
    </source>
</reference>
<comment type="caution">
    <text evidence="1">The sequence shown here is derived from an EMBL/GenBank/DDBJ whole genome shotgun (WGS) entry which is preliminary data.</text>
</comment>
<gene>
    <name evidence="1" type="ORF">GRI65_10995</name>
</gene>
<dbReference type="PANTHER" id="PTHR40275:SF1">
    <property type="entry name" value="SSL7038 PROTEIN"/>
    <property type="match status" value="1"/>
</dbReference>
<name>A0A845B668_9SPHN</name>
<dbReference type="OrthoDB" id="9798416at2"/>
<dbReference type="AlphaFoldDB" id="A0A845B668"/>
<dbReference type="EMBL" id="WTYL01000003">
    <property type="protein sequence ID" value="MXP44982.1"/>
    <property type="molecule type" value="Genomic_DNA"/>
</dbReference>
<dbReference type="InterPro" id="IPR014057">
    <property type="entry name" value="HI1420"/>
</dbReference>
<dbReference type="Proteomes" id="UP000431922">
    <property type="component" value="Unassembled WGS sequence"/>
</dbReference>
<dbReference type="Pfam" id="PF21716">
    <property type="entry name" value="dnstrm_HI1420"/>
    <property type="match status" value="1"/>
</dbReference>
<organism evidence="1 2">
    <name type="scientific">Allopontixanthobacter sediminis</name>
    <dbReference type="NCBI Taxonomy" id="1689985"/>
    <lineage>
        <taxon>Bacteria</taxon>
        <taxon>Pseudomonadati</taxon>
        <taxon>Pseudomonadota</taxon>
        <taxon>Alphaproteobacteria</taxon>
        <taxon>Sphingomonadales</taxon>
        <taxon>Erythrobacteraceae</taxon>
        <taxon>Allopontixanthobacter</taxon>
    </lineage>
</organism>
<accession>A0A845B668</accession>
<keyword evidence="2" id="KW-1185">Reference proteome</keyword>
<sequence length="104" mass="11315">MSKIETTRFDAADYLGSAEDAAAYLDAYLEDGSLAELRAALDTVARSRGMSDLAQKTGLTRAGLYKSLGKRGNPSLETIQTILHAMGMRLAIEPVESEEKREYA</sequence>
<dbReference type="InterPro" id="IPR010982">
    <property type="entry name" value="Lambda_DNA-bd_dom_sf"/>
</dbReference>
<dbReference type="PANTHER" id="PTHR40275">
    <property type="entry name" value="SSL7038 PROTEIN"/>
    <property type="match status" value="1"/>
</dbReference>
<protein>
    <submittedName>
        <fullName evidence="1">Putative addiction module antidote protein</fullName>
    </submittedName>
</protein>
<dbReference type="NCBIfam" id="TIGR02684">
    <property type="entry name" value="dnstrm_HI1420"/>
    <property type="match status" value="1"/>
</dbReference>